<organism evidence="2 3">
    <name type="scientific">Ramazzottius varieornatus</name>
    <name type="common">Water bear</name>
    <name type="synonym">Tardigrade</name>
    <dbReference type="NCBI Taxonomy" id="947166"/>
    <lineage>
        <taxon>Eukaryota</taxon>
        <taxon>Metazoa</taxon>
        <taxon>Ecdysozoa</taxon>
        <taxon>Tardigrada</taxon>
        <taxon>Eutardigrada</taxon>
        <taxon>Parachela</taxon>
        <taxon>Hypsibioidea</taxon>
        <taxon>Ramazzottiidae</taxon>
        <taxon>Ramazzottius</taxon>
    </lineage>
</organism>
<keyword evidence="3" id="KW-1185">Reference proteome</keyword>
<proteinExistence type="predicted"/>
<gene>
    <name evidence="2" type="primary">RvY_02916-1</name>
    <name evidence="2" type="synonym">RvY_02916.1</name>
    <name evidence="2" type="ORF">RvY_02916</name>
</gene>
<feature type="compositionally biased region" description="Polar residues" evidence="1">
    <location>
        <begin position="55"/>
        <end position="65"/>
    </location>
</feature>
<dbReference type="Proteomes" id="UP000186922">
    <property type="component" value="Unassembled WGS sequence"/>
</dbReference>
<evidence type="ECO:0000313" key="3">
    <source>
        <dbReference type="Proteomes" id="UP000186922"/>
    </source>
</evidence>
<feature type="compositionally biased region" description="Pro residues" evidence="1">
    <location>
        <begin position="69"/>
        <end position="79"/>
    </location>
</feature>
<feature type="region of interest" description="Disordered" evidence="1">
    <location>
        <begin position="50"/>
        <end position="90"/>
    </location>
</feature>
<name>A0A1D1UPR4_RAMVA</name>
<evidence type="ECO:0000256" key="1">
    <source>
        <dbReference type="SAM" id="MobiDB-lite"/>
    </source>
</evidence>
<accession>A0A1D1UPR4</accession>
<sequence>MLEWLHRRLQQVTLNDRKDFFLIHDNMFVFYVFEIDQKTEYSTALPALHAVHGSPPSSASRQPSTVLDGPPPSPQPPSSPLDFTALHGDT</sequence>
<reference evidence="2 3" key="1">
    <citation type="journal article" date="2016" name="Nat. Commun.">
        <title>Extremotolerant tardigrade genome and improved radiotolerance of human cultured cells by tardigrade-unique protein.</title>
        <authorList>
            <person name="Hashimoto T."/>
            <person name="Horikawa D.D."/>
            <person name="Saito Y."/>
            <person name="Kuwahara H."/>
            <person name="Kozuka-Hata H."/>
            <person name="Shin-I T."/>
            <person name="Minakuchi Y."/>
            <person name="Ohishi K."/>
            <person name="Motoyama A."/>
            <person name="Aizu T."/>
            <person name="Enomoto A."/>
            <person name="Kondo K."/>
            <person name="Tanaka S."/>
            <person name="Hara Y."/>
            <person name="Koshikawa S."/>
            <person name="Sagara H."/>
            <person name="Miura T."/>
            <person name="Yokobori S."/>
            <person name="Miyagawa K."/>
            <person name="Suzuki Y."/>
            <person name="Kubo T."/>
            <person name="Oyama M."/>
            <person name="Kohara Y."/>
            <person name="Fujiyama A."/>
            <person name="Arakawa K."/>
            <person name="Katayama T."/>
            <person name="Toyoda A."/>
            <person name="Kunieda T."/>
        </authorList>
    </citation>
    <scope>NUCLEOTIDE SEQUENCE [LARGE SCALE GENOMIC DNA]</scope>
    <source>
        <strain evidence="2 3">YOKOZUNA-1</strain>
    </source>
</reference>
<comment type="caution">
    <text evidence="2">The sequence shown here is derived from an EMBL/GenBank/DDBJ whole genome shotgun (WGS) entry which is preliminary data.</text>
</comment>
<evidence type="ECO:0000313" key="2">
    <source>
        <dbReference type="EMBL" id="GAU90510.1"/>
    </source>
</evidence>
<dbReference type="AlphaFoldDB" id="A0A1D1UPR4"/>
<dbReference type="EMBL" id="BDGG01000001">
    <property type="protein sequence ID" value="GAU90510.1"/>
    <property type="molecule type" value="Genomic_DNA"/>
</dbReference>
<protein>
    <submittedName>
        <fullName evidence="2">Uncharacterized protein</fullName>
    </submittedName>
</protein>